<feature type="compositionally biased region" description="Polar residues" evidence="15">
    <location>
        <begin position="88"/>
        <end position="97"/>
    </location>
</feature>
<evidence type="ECO:0000259" key="16">
    <source>
        <dbReference type="PROSITE" id="PS50011"/>
    </source>
</evidence>
<keyword evidence="10" id="KW-0067">ATP-binding</keyword>
<comment type="similarity">
    <text evidence="14">Belongs to the protein kinase superfamily. Ser/Thr protein kinase family. WNK subfamily.</text>
</comment>
<dbReference type="InterPro" id="IPR056865">
    <property type="entry name" value="CCTL2_WNK"/>
</dbReference>
<evidence type="ECO:0000256" key="14">
    <source>
        <dbReference type="ARBA" id="ARBA00061662"/>
    </source>
</evidence>
<evidence type="ECO:0000256" key="2">
    <source>
        <dbReference type="ARBA" id="ARBA00004496"/>
    </source>
</evidence>
<dbReference type="GO" id="GO:0004674">
    <property type="term" value="F:protein serine/threonine kinase activity"/>
    <property type="evidence" value="ECO:0007669"/>
    <property type="project" value="UniProtKB-KW"/>
</dbReference>
<dbReference type="Pfam" id="PF00069">
    <property type="entry name" value="Pkinase"/>
    <property type="match status" value="1"/>
</dbReference>
<feature type="compositionally biased region" description="Low complexity" evidence="15">
    <location>
        <begin position="1742"/>
        <end position="1754"/>
    </location>
</feature>
<dbReference type="Gene3D" id="1.10.510.10">
    <property type="entry name" value="Transferase(Phosphotransferase) domain 1"/>
    <property type="match status" value="1"/>
</dbReference>
<feature type="region of interest" description="Disordered" evidence="15">
    <location>
        <begin position="82"/>
        <end position="113"/>
    </location>
</feature>
<reference evidence="17" key="1">
    <citation type="journal article" date="2021" name="Mol. Ecol. Resour.">
        <title>Phylogenomic analyses of the genus Drosophila reveals genomic signals of climate adaptation.</title>
        <authorList>
            <person name="Li F."/>
            <person name="Rane R.V."/>
            <person name="Luria V."/>
            <person name="Xiong Z."/>
            <person name="Chen J."/>
            <person name="Li Z."/>
            <person name="Catullo R.A."/>
            <person name="Griffin P.C."/>
            <person name="Schiffer M."/>
            <person name="Pearce S."/>
            <person name="Lee S.F."/>
            <person name="McElroy K."/>
            <person name="Stocker A."/>
            <person name="Shirriffs J."/>
            <person name="Cockerell F."/>
            <person name="Coppin C."/>
            <person name="Sgro C.M."/>
            <person name="Karger A."/>
            <person name="Cain J.W."/>
            <person name="Weber J.A."/>
            <person name="Santpere G."/>
            <person name="Kirschner M.W."/>
            <person name="Hoffmann A.A."/>
            <person name="Oakeshott J.G."/>
            <person name="Zhang G."/>
        </authorList>
    </citation>
    <scope>NUCLEOTIDE SEQUENCE</scope>
    <source>
        <strain evidence="17">BGI-SZ-2011g</strain>
    </source>
</reference>
<comment type="caution">
    <text evidence="17">The sequence shown here is derived from an EMBL/GenBank/DDBJ whole genome shotgun (WGS) entry which is preliminary data.</text>
</comment>
<evidence type="ECO:0000256" key="11">
    <source>
        <dbReference type="ARBA" id="ARBA00023054"/>
    </source>
</evidence>
<keyword evidence="4" id="KW-0217">Developmental protein</keyword>
<evidence type="ECO:0000313" key="18">
    <source>
        <dbReference type="Proteomes" id="UP001200034"/>
    </source>
</evidence>
<dbReference type="PANTHER" id="PTHR13902">
    <property type="entry name" value="SERINE/THREONINE-PROTEIN KINASE WNK WITH NO LYSINE -RELATED"/>
    <property type="match status" value="1"/>
</dbReference>
<dbReference type="PROSITE" id="PS50011">
    <property type="entry name" value="PROTEIN_KINASE_DOM"/>
    <property type="match status" value="1"/>
</dbReference>
<accession>A0AAD4PM11</accession>
<dbReference type="InterPro" id="IPR050588">
    <property type="entry name" value="WNK_Ser-Thr_kinase"/>
</dbReference>
<feature type="region of interest" description="Disordered" evidence="15">
    <location>
        <begin position="2048"/>
        <end position="2076"/>
    </location>
</feature>
<keyword evidence="11" id="KW-0175">Coiled coil</keyword>
<dbReference type="SMART" id="SM00220">
    <property type="entry name" value="S_TKc"/>
    <property type="match status" value="1"/>
</dbReference>
<feature type="compositionally biased region" description="Acidic residues" evidence="15">
    <location>
        <begin position="919"/>
        <end position="934"/>
    </location>
</feature>
<keyword evidence="6" id="KW-0723">Serine/threonine-protein kinase</keyword>
<dbReference type="GO" id="GO:0005737">
    <property type="term" value="C:cytoplasm"/>
    <property type="evidence" value="ECO:0007669"/>
    <property type="project" value="UniProtKB-SubCell"/>
</dbReference>
<dbReference type="EMBL" id="JAJJHW010002585">
    <property type="protein sequence ID" value="KAH8371721.1"/>
    <property type="molecule type" value="Genomic_DNA"/>
</dbReference>
<feature type="compositionally biased region" description="Polar residues" evidence="15">
    <location>
        <begin position="2061"/>
        <end position="2076"/>
    </location>
</feature>
<dbReference type="Gene3D" id="3.10.20.90">
    <property type="entry name" value="Phosphatidylinositol 3-kinase Catalytic Subunit, Chain A, domain 1"/>
    <property type="match status" value="2"/>
</dbReference>
<evidence type="ECO:0000313" key="17">
    <source>
        <dbReference type="EMBL" id="KAH8371721.1"/>
    </source>
</evidence>
<dbReference type="PROSITE" id="PS00108">
    <property type="entry name" value="PROTEIN_KINASE_ST"/>
    <property type="match status" value="1"/>
</dbReference>
<comment type="cofactor">
    <cofactor evidence="1">
        <name>Mg(2+)</name>
        <dbReference type="ChEBI" id="CHEBI:18420"/>
    </cofactor>
</comment>
<evidence type="ECO:0000256" key="10">
    <source>
        <dbReference type="ARBA" id="ARBA00022840"/>
    </source>
</evidence>
<feature type="compositionally biased region" description="Low complexity" evidence="15">
    <location>
        <begin position="2217"/>
        <end position="2237"/>
    </location>
</feature>
<dbReference type="GO" id="GO:0140693">
    <property type="term" value="F:molecular condensate scaffold activity"/>
    <property type="evidence" value="ECO:0007669"/>
    <property type="project" value="UniProtKB-ARBA"/>
</dbReference>
<feature type="compositionally biased region" description="Polar residues" evidence="15">
    <location>
        <begin position="483"/>
        <end position="498"/>
    </location>
</feature>
<feature type="region of interest" description="Disordered" evidence="15">
    <location>
        <begin position="421"/>
        <end position="525"/>
    </location>
</feature>
<comment type="subcellular location">
    <subcellularLocation>
        <location evidence="2">Cytoplasm</location>
    </subcellularLocation>
</comment>
<dbReference type="FunFam" id="3.10.20.90:FF:000279">
    <property type="entry name" value="Blast:Serine/threonine-protein kinase WNK3"/>
    <property type="match status" value="1"/>
</dbReference>
<proteinExistence type="inferred from homology"/>
<dbReference type="FunFam" id="1.10.510.10:FF:000006">
    <property type="entry name" value="Serine/threonine-protein kinase WNK1 isoform 2"/>
    <property type="match status" value="1"/>
</dbReference>
<dbReference type="GO" id="GO:0140694">
    <property type="term" value="P:membraneless organelle assembly"/>
    <property type="evidence" value="ECO:0007669"/>
    <property type="project" value="UniProtKB-ARBA"/>
</dbReference>
<feature type="region of interest" description="Disordered" evidence="15">
    <location>
        <begin position="2531"/>
        <end position="2554"/>
    </location>
</feature>
<feature type="compositionally biased region" description="Gly residues" evidence="15">
    <location>
        <begin position="1697"/>
        <end position="1708"/>
    </location>
</feature>
<keyword evidence="7" id="KW-0808">Transferase</keyword>
<keyword evidence="8" id="KW-0547">Nucleotide-binding</keyword>
<feature type="compositionally biased region" description="Low complexity" evidence="15">
    <location>
        <begin position="499"/>
        <end position="513"/>
    </location>
</feature>
<organism evidence="17 18">
    <name type="scientific">Drosophila rubida</name>
    <dbReference type="NCBI Taxonomy" id="30044"/>
    <lineage>
        <taxon>Eukaryota</taxon>
        <taxon>Metazoa</taxon>
        <taxon>Ecdysozoa</taxon>
        <taxon>Arthropoda</taxon>
        <taxon>Hexapoda</taxon>
        <taxon>Insecta</taxon>
        <taxon>Pterygota</taxon>
        <taxon>Neoptera</taxon>
        <taxon>Endopterygota</taxon>
        <taxon>Diptera</taxon>
        <taxon>Brachycera</taxon>
        <taxon>Muscomorpha</taxon>
        <taxon>Ephydroidea</taxon>
        <taxon>Drosophilidae</taxon>
        <taxon>Drosophila</taxon>
    </lineage>
</organism>
<evidence type="ECO:0000256" key="12">
    <source>
        <dbReference type="ARBA" id="ARBA00047899"/>
    </source>
</evidence>
<feature type="compositionally biased region" description="Basic and acidic residues" evidence="15">
    <location>
        <begin position="2048"/>
        <end position="2057"/>
    </location>
</feature>
<evidence type="ECO:0000256" key="8">
    <source>
        <dbReference type="ARBA" id="ARBA00022741"/>
    </source>
</evidence>
<feature type="region of interest" description="Disordered" evidence="15">
    <location>
        <begin position="2216"/>
        <end position="2278"/>
    </location>
</feature>
<keyword evidence="5" id="KW-0963">Cytoplasm</keyword>
<dbReference type="Pfam" id="PF12202">
    <property type="entry name" value="OSR1_C"/>
    <property type="match status" value="1"/>
</dbReference>
<comment type="catalytic activity">
    <reaction evidence="12">
        <text>L-threonyl-[protein] + ATP = O-phospho-L-threonyl-[protein] + ADP + H(+)</text>
        <dbReference type="Rhea" id="RHEA:46608"/>
        <dbReference type="Rhea" id="RHEA-COMP:11060"/>
        <dbReference type="Rhea" id="RHEA-COMP:11605"/>
        <dbReference type="ChEBI" id="CHEBI:15378"/>
        <dbReference type="ChEBI" id="CHEBI:30013"/>
        <dbReference type="ChEBI" id="CHEBI:30616"/>
        <dbReference type="ChEBI" id="CHEBI:61977"/>
        <dbReference type="ChEBI" id="CHEBI:456216"/>
        <dbReference type="EC" id="2.7.11.1"/>
    </reaction>
</comment>
<feature type="compositionally biased region" description="Basic and acidic residues" evidence="15">
    <location>
        <begin position="450"/>
        <end position="465"/>
    </location>
</feature>
<feature type="region of interest" description="Disordered" evidence="15">
    <location>
        <begin position="1966"/>
        <end position="1990"/>
    </location>
</feature>
<feature type="non-terminal residue" evidence="17">
    <location>
        <position position="1"/>
    </location>
</feature>
<sequence>IGQTLCDFVRQREVVPTTNSIRKNSTISEDGTTSSTTQPQRNNSDISGEEQTVQAAKIQKQGQCATPKTASPVRKIIASTAKLKDTHSTAAQQQKSNRYNRRRQGSAPEPHIRSTCTQLQSSSSHHSAVAPAVDPLAASPSHSKGNLLSRLLRQFSSSAITGRQANSRATKELHVEYDNQNNQQHNQAIECNLSESVTLTNLSNVEGLVGVEATDLAVATQNEATMDGEVQPSDAVNNSKKPEDAGVVNADSSKASKDMPAKAVVVSPSPSPAADASANTNAKPKQKETRKSSSDTGIEPVLKQHTASGTGSQSMTGPLPFKAPHGKGGKTAGKGTDNYVQTIRFVRKNVDQYKSNANPLQFEELETEFPRDYDDNIEMLSREAEHLEEQFRTPTRSNTTEAANHQVAGLIENIITEASRSVKTEKTQIDVPCKPANKQSTGGKRVGFQVEEKVDAEGQHDESQPKDFQNLSKQAESGDAVSGDSSAPGTETSVSQQPSSASTASATSSLTSLTKDRKSDEDDDPVAMSPCGRFFKYDKEVGRGSFKTVYRGLDTLTGVPVAWCELLDKQVKKSERTRFREEADMLKKLQHPNIVRFYTYWEFPIGRKKNIVLVTELMLSGTLKSYLKRFKKIHPKVLKSWCRQILKGLNFLHTRQFPIIHRDLKCDNIFITGTTGSVKIGDLGLATLKNRSHAKSVIGTPEFMAPEMYEEHYDESVDVYAFGMCMLEMAISEYPYSECKGPAQIYKKVISGIKPAALSKVEDPNVRDIIERCIELKKEDRPRCNELLESEFFDEDIGIRVEPTASEQFLSDPSISIIEFRLRFMDPKKRSSRHKENEAIQFEYNVQHDEYEQIAQDMMKENIISEDDSRAVARLLKVQVVSLLKERAQRQTQIKLQNEKSRLEKLALQKQRESLPTNVEEEDDEEEESEDEEDGVKWNQRLKYEILNTDSETSLVTSTNSADPQNLVARSTTSIQNGNNPLQQQQQMPQLVAGQQKVIAAPAIAQVQQHSTTVHYIQNPQMASYQNAGNAMQDIANGHGQVISPTGNQQQQQQQQAVQQQPVVQLQAAQQTAPPAQLLAQQVQPVVVAAHPQQQQQQQQQHLAEQQKVQQIPLQQQLQQLMHANLPAADLVQQQQQQYYQQQLAQQQQQQQQQAYALQQQQQMQTLPIQQQQQLPASQQQQMQHQLPAQQPIPKQAVQQQPMQQQAMQQPPMQQQPLQQQTIQQQPIQQQAIQQQPIQQQPMQQPMQQQPIQQQPLQQQPIQQQPLQQQPLQQQTLQQQPIQQPLQQQSIQQPTATQQQMLQQHHLQQMQQQQQFVQQQQQFLPNALTQPHQIPISTHSTQMTMQPLVASAPQIMAQQQPTTMLIQGQMQVPASMHQQSMPATYSQAAQQQQPQIVQPLANVADVQQQQQQQQQAQQLANYANANQMQQQFIQAQQQQPQQQQQQQQIPLEQQLQQLLHSQTQAQIVQQQQQPQPPLQTEQHAQQAQQQQLPCKVVNQLPATVSGVAQEHVVAAVPANFEAATASVEPTAAAVDAEKPQKQQQQQQQAAGGRVQKPRRSNRSGNERIPKLSVTSVDEGSVINCHMENKLKTITFKFDISDVNPVEIANKLIAQDLLSNCQSTVFVEMINDIVEQVKQNPNQIPIPTTYRRNIEKVRHASLTRQRSTFRTHQRHRSRDETASDITKMFDSTAHSAEAGGGSGGGGGGASDAAGSTDKSESRARESSIQSNADLHTNIATPPTTTSTMSSSSTTSRDAGNNSNDVTIGSGSVSRKTSTASEYTSLSIDYMPDSAITPTGNDAFHPLDGYLDKPHSEQKARSLAISRVQMLLESTRSEAKPRSLNLPLNRQLKIVEDLKHTRSLDDLSEVNITFEMPPSKVAKQSTDPTNANADKSKESGVQLGAVQPPGGGGGAANTLEQLKIELENITHAHAFASAVVASIGTRPSTYQASPAIASMKALSAQQPAPSSDIVNKSNSVGGGSGSAASFGQNTPTAVLNSARGSSVYNSRRTSIDNSMGSDLQLPATNLNINHEGVVTANDTAIEASDKKLAKQESLDKVTSAGSESRNPSNGALNQNSIADLEKKLAALRHADNTEEPAAAVAVPAAKPSEESVSVNARKISRFSVSRVQEQKTSTDEALHNQLKIDLQIAGQGHNFNANSVQNGSMVNTPTELISSPIQNMPLAINGIQLIYQQQQSVPAGVNVMVPQNQALPNGAAAQQVQQQQHAQQQQQQPQQMLPQRHPQMVPQQQQQPQQIPMQQMVPQQQPAQLMPQQQQQATQQQQQQSIMLQQQQQQAAQQFAMSTSQQQQPQQQQPQYMQAQPNQMHQLTPLVMGMNVGVAQQMQPHQLAGMPTHQQLLQQQQGLQLQPHLQQQQAGVATMYNPQQQPNFQVSATGQLLQQAPLVGSQQPAQPMQHVLQPLFNPAVAEVAEEPVSLAATHPHLLPSDIQSDIKHNLDSLVNQLCNTRLGTNQHQRLLLLRQRQLIEEDELRLKHYVEYEKFQKALRQSLSTNAPATTAYYSPAAAPVQPNLTAPAAAAPAPPPSNNTPAGSANT</sequence>
<keyword evidence="9" id="KW-0418">Kinase</keyword>
<feature type="compositionally biased region" description="Low complexity" evidence="15">
    <location>
        <begin position="261"/>
        <end position="278"/>
    </location>
</feature>
<evidence type="ECO:0000256" key="15">
    <source>
        <dbReference type="SAM" id="MobiDB-lite"/>
    </source>
</evidence>
<feature type="region of interest" description="Disordered" evidence="15">
    <location>
        <begin position="1531"/>
        <end position="1571"/>
    </location>
</feature>
<evidence type="ECO:0000256" key="7">
    <source>
        <dbReference type="ARBA" id="ARBA00022679"/>
    </source>
</evidence>
<comment type="catalytic activity">
    <reaction evidence="13">
        <text>L-seryl-[protein] + ATP = O-phospho-L-seryl-[protein] + ADP + H(+)</text>
        <dbReference type="Rhea" id="RHEA:17989"/>
        <dbReference type="Rhea" id="RHEA-COMP:9863"/>
        <dbReference type="Rhea" id="RHEA-COMP:11604"/>
        <dbReference type="ChEBI" id="CHEBI:15378"/>
        <dbReference type="ChEBI" id="CHEBI:29999"/>
        <dbReference type="ChEBI" id="CHEBI:30616"/>
        <dbReference type="ChEBI" id="CHEBI:83421"/>
        <dbReference type="ChEBI" id="CHEBI:456216"/>
        <dbReference type="EC" id="2.7.11.1"/>
    </reaction>
</comment>
<feature type="region of interest" description="Disordered" evidence="15">
    <location>
        <begin position="19"/>
        <end position="48"/>
    </location>
</feature>
<feature type="region of interest" description="Disordered" evidence="15">
    <location>
        <begin position="225"/>
        <end position="336"/>
    </location>
</feature>
<keyword evidence="18" id="KW-1185">Reference proteome</keyword>
<dbReference type="CDD" id="cd13983">
    <property type="entry name" value="STKc_WNK"/>
    <property type="match status" value="1"/>
</dbReference>
<evidence type="ECO:0000256" key="6">
    <source>
        <dbReference type="ARBA" id="ARBA00022527"/>
    </source>
</evidence>
<evidence type="ECO:0000256" key="9">
    <source>
        <dbReference type="ARBA" id="ARBA00022777"/>
    </source>
</evidence>
<feature type="region of interest" description="Disordered" evidence="15">
    <location>
        <begin position="1662"/>
        <end position="1777"/>
    </location>
</feature>
<feature type="region of interest" description="Disordered" evidence="15">
    <location>
        <begin position="2302"/>
        <end position="2322"/>
    </location>
</feature>
<protein>
    <recommendedName>
        <fullName evidence="3">non-specific serine/threonine protein kinase</fullName>
        <ecNumber evidence="3">2.7.11.1</ecNumber>
    </recommendedName>
</protein>
<dbReference type="InterPro" id="IPR024678">
    <property type="entry name" value="Kinase_OSR1/WNK_CCT"/>
</dbReference>
<evidence type="ECO:0000256" key="5">
    <source>
        <dbReference type="ARBA" id="ARBA00022490"/>
    </source>
</evidence>
<feature type="compositionally biased region" description="Polar residues" evidence="15">
    <location>
        <begin position="466"/>
        <end position="475"/>
    </location>
</feature>
<feature type="region of interest" description="Disordered" evidence="15">
    <location>
        <begin position="1176"/>
        <end position="1221"/>
    </location>
</feature>
<dbReference type="GO" id="GO:0071474">
    <property type="term" value="P:cellular hyperosmotic response"/>
    <property type="evidence" value="ECO:0007669"/>
    <property type="project" value="UniProtKB-ARBA"/>
</dbReference>
<feature type="compositionally biased region" description="Polar residues" evidence="15">
    <location>
        <begin position="1755"/>
        <end position="1777"/>
    </location>
</feature>
<evidence type="ECO:0000256" key="13">
    <source>
        <dbReference type="ARBA" id="ARBA00048679"/>
    </source>
</evidence>
<feature type="compositionally biased region" description="Basic residues" evidence="15">
    <location>
        <begin position="1666"/>
        <end position="1675"/>
    </location>
</feature>
<feature type="region of interest" description="Disordered" evidence="15">
    <location>
        <begin position="1234"/>
        <end position="1291"/>
    </location>
</feature>
<dbReference type="Gene3D" id="3.30.200.20">
    <property type="entry name" value="Phosphorylase Kinase, domain 1"/>
    <property type="match status" value="1"/>
</dbReference>
<dbReference type="FunFam" id="3.30.200.20:FF:001054">
    <property type="entry name" value="Serine/threonine-protein kinase WNK1"/>
    <property type="match status" value="1"/>
</dbReference>
<dbReference type="EC" id="2.7.11.1" evidence="3"/>
<dbReference type="GO" id="GO:0005524">
    <property type="term" value="F:ATP binding"/>
    <property type="evidence" value="ECO:0007669"/>
    <property type="project" value="UniProtKB-KW"/>
</dbReference>
<feature type="region of interest" description="Disordered" evidence="15">
    <location>
        <begin position="907"/>
        <end position="937"/>
    </location>
</feature>
<dbReference type="GO" id="GO:0006884">
    <property type="term" value="P:cell volume homeostasis"/>
    <property type="evidence" value="ECO:0007669"/>
    <property type="project" value="UniProtKB-ARBA"/>
</dbReference>
<feature type="compositionally biased region" description="Polar residues" evidence="15">
    <location>
        <begin position="1725"/>
        <end position="1741"/>
    </location>
</feature>
<dbReference type="Proteomes" id="UP001200034">
    <property type="component" value="Unassembled WGS sequence"/>
</dbReference>
<feature type="compositionally biased region" description="Polar residues" evidence="15">
    <location>
        <begin position="305"/>
        <end position="316"/>
    </location>
</feature>
<feature type="domain" description="Protein kinase" evidence="16">
    <location>
        <begin position="535"/>
        <end position="793"/>
    </location>
</feature>
<dbReference type="SUPFAM" id="SSF56112">
    <property type="entry name" value="Protein kinase-like (PK-like)"/>
    <property type="match status" value="1"/>
</dbReference>
<evidence type="ECO:0000256" key="3">
    <source>
        <dbReference type="ARBA" id="ARBA00012513"/>
    </source>
</evidence>
<evidence type="ECO:0000256" key="1">
    <source>
        <dbReference type="ARBA" id="ARBA00001946"/>
    </source>
</evidence>
<feature type="compositionally biased region" description="Low complexity" evidence="15">
    <location>
        <begin position="2244"/>
        <end position="2278"/>
    </location>
</feature>
<dbReference type="InterPro" id="IPR011009">
    <property type="entry name" value="Kinase-like_dom_sf"/>
</dbReference>
<gene>
    <name evidence="17" type="ORF">KR093_008670</name>
</gene>
<evidence type="ECO:0000256" key="4">
    <source>
        <dbReference type="ARBA" id="ARBA00022473"/>
    </source>
</evidence>
<dbReference type="Pfam" id="PF24889">
    <property type="entry name" value="CCTL2_WNK"/>
    <property type="match status" value="1"/>
</dbReference>
<dbReference type="InterPro" id="IPR008271">
    <property type="entry name" value="Ser/Thr_kinase_AS"/>
</dbReference>
<name>A0AAD4PM11_9MUSC</name>
<dbReference type="InterPro" id="IPR000719">
    <property type="entry name" value="Prot_kinase_dom"/>
</dbReference>